<dbReference type="InterPro" id="IPR001650">
    <property type="entry name" value="Helicase_C-like"/>
</dbReference>
<dbReference type="EC" id="5.6.2.4" evidence="10"/>
<feature type="compositionally biased region" description="Basic and acidic residues" evidence="12">
    <location>
        <begin position="157"/>
        <end position="179"/>
    </location>
</feature>
<evidence type="ECO:0000256" key="6">
    <source>
        <dbReference type="ARBA" id="ARBA00022840"/>
    </source>
</evidence>
<comment type="subcellular location">
    <subcellularLocation>
        <location evidence="1">Nucleus</location>
    </subcellularLocation>
</comment>
<dbReference type="InterPro" id="IPR027417">
    <property type="entry name" value="P-loop_NTPase"/>
</dbReference>
<dbReference type="RefSeq" id="XP_029718420.2">
    <property type="nucleotide sequence ID" value="XM_029862560.2"/>
</dbReference>
<dbReference type="PANTHER" id="PTHR13710">
    <property type="entry name" value="DNA HELICASE RECQ FAMILY MEMBER"/>
    <property type="match status" value="1"/>
</dbReference>
<dbReference type="Pfam" id="PF16124">
    <property type="entry name" value="RecQ_Zn_bind"/>
    <property type="match status" value="1"/>
</dbReference>
<evidence type="ECO:0000256" key="3">
    <source>
        <dbReference type="ARBA" id="ARBA00022741"/>
    </source>
</evidence>
<keyword evidence="7" id="KW-0238">DNA-binding</keyword>
<evidence type="ECO:0000259" key="14">
    <source>
        <dbReference type="PROSITE" id="PS51194"/>
    </source>
</evidence>
<keyword evidence="16" id="KW-1185">Reference proteome</keyword>
<dbReference type="SUPFAM" id="SSF52540">
    <property type="entry name" value="P-loop containing nucleoside triphosphate hydrolases"/>
    <property type="match status" value="1"/>
</dbReference>
<feature type="compositionally biased region" description="Basic and acidic residues" evidence="12">
    <location>
        <begin position="125"/>
        <end position="136"/>
    </location>
</feature>
<dbReference type="PANTHER" id="PTHR13710:SF152">
    <property type="entry name" value="ATP-DEPENDENT DNA HELICASE Q5"/>
    <property type="match status" value="1"/>
</dbReference>
<dbReference type="PROSITE" id="PS51192">
    <property type="entry name" value="HELICASE_ATP_BIND_1"/>
    <property type="match status" value="1"/>
</dbReference>
<evidence type="ECO:0000256" key="9">
    <source>
        <dbReference type="ARBA" id="ARBA00034617"/>
    </source>
</evidence>
<feature type="compositionally biased region" description="Basic and acidic residues" evidence="12">
    <location>
        <begin position="1003"/>
        <end position="1020"/>
    </location>
</feature>
<feature type="compositionally biased region" description="Basic and acidic residues" evidence="12">
    <location>
        <begin position="1260"/>
        <end position="1270"/>
    </location>
</feature>
<dbReference type="Pfam" id="PF00270">
    <property type="entry name" value="DEAD"/>
    <property type="match status" value="1"/>
</dbReference>
<feature type="compositionally biased region" description="Basic and acidic residues" evidence="12">
    <location>
        <begin position="979"/>
        <end position="994"/>
    </location>
</feature>
<evidence type="ECO:0000256" key="10">
    <source>
        <dbReference type="ARBA" id="ARBA00034808"/>
    </source>
</evidence>
<feature type="compositionally biased region" description="Polar residues" evidence="12">
    <location>
        <begin position="947"/>
        <end position="958"/>
    </location>
</feature>
<keyword evidence="3" id="KW-0547">Nucleotide-binding</keyword>
<feature type="compositionally biased region" description="Polar residues" evidence="12">
    <location>
        <begin position="1230"/>
        <end position="1247"/>
    </location>
</feature>
<feature type="compositionally biased region" description="Basic and acidic residues" evidence="12">
    <location>
        <begin position="49"/>
        <end position="58"/>
    </location>
</feature>
<evidence type="ECO:0000256" key="1">
    <source>
        <dbReference type="ARBA" id="ARBA00004123"/>
    </source>
</evidence>
<accession>A0ABM1YHI6</accession>
<evidence type="ECO:0000256" key="4">
    <source>
        <dbReference type="ARBA" id="ARBA00022801"/>
    </source>
</evidence>
<keyword evidence="4" id="KW-0378">Hydrolase</keyword>
<comment type="catalytic activity">
    <reaction evidence="11">
        <text>ATP + H2O = ADP + phosphate + H(+)</text>
        <dbReference type="Rhea" id="RHEA:13065"/>
        <dbReference type="ChEBI" id="CHEBI:15377"/>
        <dbReference type="ChEBI" id="CHEBI:15378"/>
        <dbReference type="ChEBI" id="CHEBI:30616"/>
        <dbReference type="ChEBI" id="CHEBI:43474"/>
        <dbReference type="ChEBI" id="CHEBI:456216"/>
    </reaction>
</comment>
<dbReference type="InterPro" id="IPR014001">
    <property type="entry name" value="Helicase_ATP-bd"/>
</dbReference>
<evidence type="ECO:0000256" key="8">
    <source>
        <dbReference type="ARBA" id="ARBA00023242"/>
    </source>
</evidence>
<feature type="compositionally biased region" description="Basic and acidic residues" evidence="12">
    <location>
        <begin position="1144"/>
        <end position="1159"/>
    </location>
</feature>
<evidence type="ECO:0000256" key="12">
    <source>
        <dbReference type="SAM" id="MobiDB-lite"/>
    </source>
</evidence>
<reference evidence="15" key="2">
    <citation type="submission" date="2025-05" db="UniProtKB">
        <authorList>
            <consortium name="EnsemblMetazoa"/>
        </authorList>
    </citation>
    <scope>IDENTIFICATION</scope>
    <source>
        <strain evidence="15">Foshan</strain>
    </source>
</reference>
<evidence type="ECO:0000256" key="5">
    <source>
        <dbReference type="ARBA" id="ARBA00022806"/>
    </source>
</evidence>
<proteinExistence type="inferred from homology"/>
<feature type="compositionally biased region" description="Basic and acidic residues" evidence="12">
    <location>
        <begin position="15"/>
        <end position="36"/>
    </location>
</feature>
<dbReference type="Pfam" id="PF08236">
    <property type="entry name" value="SRI"/>
    <property type="match status" value="1"/>
</dbReference>
<dbReference type="InterPro" id="IPR013257">
    <property type="entry name" value="SRI"/>
</dbReference>
<dbReference type="NCBIfam" id="TIGR00614">
    <property type="entry name" value="recQ_fam"/>
    <property type="match status" value="1"/>
</dbReference>
<dbReference type="InterPro" id="IPR004589">
    <property type="entry name" value="DNA_helicase_ATP-dep_RecQ"/>
</dbReference>
<evidence type="ECO:0000313" key="15">
    <source>
        <dbReference type="EnsemblMetazoa" id="AALFPA23_009201.P12631"/>
    </source>
</evidence>
<feature type="region of interest" description="Disordered" evidence="12">
    <location>
        <begin position="1367"/>
        <end position="1391"/>
    </location>
</feature>
<feature type="compositionally biased region" description="Basic residues" evidence="12">
    <location>
        <begin position="1051"/>
        <end position="1060"/>
    </location>
</feature>
<dbReference type="InterPro" id="IPR002464">
    <property type="entry name" value="DNA/RNA_helicase_DEAH_CS"/>
</dbReference>
<evidence type="ECO:0000256" key="11">
    <source>
        <dbReference type="ARBA" id="ARBA00049360"/>
    </source>
</evidence>
<dbReference type="InterPro" id="IPR032284">
    <property type="entry name" value="RecQ_Zn-bd"/>
</dbReference>
<feature type="compositionally biased region" description="Polar residues" evidence="12">
    <location>
        <begin position="137"/>
        <end position="151"/>
    </location>
</feature>
<name>A0ABM1YHI6_AEDAL</name>
<evidence type="ECO:0000313" key="16">
    <source>
        <dbReference type="Proteomes" id="UP000069940"/>
    </source>
</evidence>
<feature type="compositionally biased region" description="Pro residues" evidence="12">
    <location>
        <begin position="1208"/>
        <end position="1226"/>
    </location>
</feature>
<keyword evidence="5" id="KW-0347">Helicase</keyword>
<feature type="compositionally biased region" description="Basic and acidic residues" evidence="12">
    <location>
        <begin position="1115"/>
        <end position="1124"/>
    </location>
</feature>
<comment type="similarity">
    <text evidence="2">Belongs to the helicase family. RecQ subfamily.</text>
</comment>
<reference evidence="16" key="1">
    <citation type="journal article" date="2015" name="Proc. Natl. Acad. Sci. U.S.A.">
        <title>Genome sequence of the Asian Tiger mosquito, Aedes albopictus, reveals insights into its biology, genetics, and evolution.</title>
        <authorList>
            <person name="Chen X.G."/>
            <person name="Jiang X."/>
            <person name="Gu J."/>
            <person name="Xu M."/>
            <person name="Wu Y."/>
            <person name="Deng Y."/>
            <person name="Zhang C."/>
            <person name="Bonizzoni M."/>
            <person name="Dermauw W."/>
            <person name="Vontas J."/>
            <person name="Armbruster P."/>
            <person name="Huang X."/>
            <person name="Yang Y."/>
            <person name="Zhang H."/>
            <person name="He W."/>
            <person name="Peng H."/>
            <person name="Liu Y."/>
            <person name="Wu K."/>
            <person name="Chen J."/>
            <person name="Lirakis M."/>
            <person name="Topalis P."/>
            <person name="Van Leeuwen T."/>
            <person name="Hall A.B."/>
            <person name="Jiang X."/>
            <person name="Thorpe C."/>
            <person name="Mueller R.L."/>
            <person name="Sun C."/>
            <person name="Waterhouse R.M."/>
            <person name="Yan G."/>
            <person name="Tu Z.J."/>
            <person name="Fang X."/>
            <person name="James A.A."/>
        </authorList>
    </citation>
    <scope>NUCLEOTIDE SEQUENCE [LARGE SCALE GENOMIC DNA]</scope>
    <source>
        <strain evidence="16">Foshan</strain>
    </source>
</reference>
<dbReference type="EnsemblMetazoa" id="AALFPA23_009201.R12631">
    <property type="protein sequence ID" value="AALFPA23_009201.P12631"/>
    <property type="gene ID" value="AALFPA23_009201"/>
</dbReference>
<dbReference type="PROSITE" id="PS00690">
    <property type="entry name" value="DEAH_ATP_HELICASE"/>
    <property type="match status" value="1"/>
</dbReference>
<feature type="region of interest" description="Disordered" evidence="12">
    <location>
        <begin position="894"/>
        <end position="1295"/>
    </location>
</feature>
<feature type="compositionally biased region" description="Basic and acidic residues" evidence="12">
    <location>
        <begin position="1061"/>
        <end position="1088"/>
    </location>
</feature>
<dbReference type="Pfam" id="PF00271">
    <property type="entry name" value="Helicase_C"/>
    <property type="match status" value="1"/>
</dbReference>
<feature type="compositionally biased region" description="Basic and acidic residues" evidence="12">
    <location>
        <begin position="1029"/>
        <end position="1050"/>
    </location>
</feature>
<evidence type="ECO:0000256" key="2">
    <source>
        <dbReference type="ARBA" id="ARBA00005446"/>
    </source>
</evidence>
<feature type="domain" description="Helicase ATP-binding" evidence="13">
    <location>
        <begin position="266"/>
        <end position="441"/>
    </location>
</feature>
<feature type="compositionally biased region" description="Acidic residues" evidence="12">
    <location>
        <begin position="959"/>
        <end position="968"/>
    </location>
</feature>
<dbReference type="Proteomes" id="UP000069940">
    <property type="component" value="Unassembled WGS sequence"/>
</dbReference>
<feature type="compositionally biased region" description="Basic and acidic residues" evidence="12">
    <location>
        <begin position="209"/>
        <end position="219"/>
    </location>
</feature>
<comment type="catalytic activity">
    <reaction evidence="9">
        <text>Couples ATP hydrolysis with the unwinding of duplex DNA by translocating in the 3'-5' direction.</text>
        <dbReference type="EC" id="5.6.2.4"/>
    </reaction>
</comment>
<dbReference type="Gene3D" id="6.10.250.3140">
    <property type="match status" value="1"/>
</dbReference>
<dbReference type="GeneID" id="109406132"/>
<sequence>MKMSEEGNSTGASDLAKEPSPEPSEKDSACTDHDDSVPQAESDAGNQMDDGKDESITKEEEEEPTKEEVKTVEDAGEENTNDKPADVPDEEDLPVIKEEKDDDLYDKLSSSSPEPGELPDDDDPMGDHPKEVKKESQNSIETDNRCTTPEVSLSMKMKPEKDETDKVKRESHTLDHSWEAENSISPKVKQEYYSDIEDEHSPPNTPELKPVEKEPEQPPKKLASIFEKKVKKEEGGGSSDGILQEKLKQYFGHNDFKSTLQKEAIQTIITRTRDVYVSMPTGSGKSLCFQLPGVMQDNKVTIVFSPLLALIKDQLDTLAKLKIPADSINSKMSNKDRDRVLNDLKSIRTDIRFLYITPEQANTSTFKELMKMLVKHKKVAYVVVDEAHCVSEWGHDFRPDYLKLGHLRSEYPSIPWVALTATASKKVVDDIFKNLRLKEPIAKFKTPCFRKNLYYDVVFKNSIQDDYIHLRDYIESILDKDDKDVKPSKKACGIIYCRTRETTERVASSLTKLGLKTAAYHAGLKQSERVAVQEDWMDGKYAAISATISFGMGVDKGSVRFVIHWDIPQSVASYYQESGRAGRDGKKSFCRVYHCRDQCKSIDFLLQQDLQKTKGSAKEEKAKLAVKNFEKIVQYCESANCRHRLFSDFFGDDPPDCNKMCDVCSNPKKVEKAIETFQKLSVSGKLKTIVGFDDDCSDLYEGGRKGFEDAYMAEQAEDEGGLREERAKRESELLIQKQFALRKASAAKELEMHKSASISRVKFALQTTVKVNGLTIASREGNLTMLADLLKKNVEACKNSDPPEHELVYKDFEEVATEMEYEAFTTNTVASLYRRSIVKHISAIKSTTSAGMLFPDLKNYVPKKRNAMGGEFKTIEAELKRKYGDEIVDELRETEERRSGGVYRGGGGTSNGDRRRGAGGRFNHSNRDGMNQTSINTFFSKKDGASNHKTGSSGMSTLDDNDMWDEGEPAGPSVAVEAKLQEEKMDPAESRRSPSVEIVSSDYSHRSRESKDDWDREERRSKKRKTSARSRDASSDRSRTPREKSREKSRGRSKGKSRHRSREDGSRSRERHSYRSERSRSREYEEDHRRRHRKSRSRVEEDDDYNDRRPRKRHAAYEYEERPAVKRPPSPVEEFSYGKPKRVSHYERPAPVHPQKEFKPSFGGGRNFNSYEHSSAVNNSLLSNDDMWDDESSSKAKESSSSKASEYVPPPPPLSTVKTPPPPPPFAGESNYTSSYSKYGQTSTPSAYQLPPPPPQISPPREKTSSKKSYDYLFDAPVEKSTSQYDHKKSTTSTSNFTAASIPVKSITAAQFSTAAQIHATLQKLNAAMSSASRNGSSSSSSSSTTTSSLAATLAAMKKSSATANAASLNNSSSSSNNASTSNATIASSSSSSTSSASAIAVPVPVVAASTTTIKPSVANPATAASAAAAAPVGGTKLQNIQLEQEKISKKNLADVVIRFLMPYYRQQKIKSKELFKGLARNISHKFYDVEVVVDRKVKKYIDDLMTHKGVIASEADFPN</sequence>
<keyword evidence="8" id="KW-0539">Nucleus</keyword>
<feature type="domain" description="Helicase C-terminal" evidence="14">
    <location>
        <begin position="473"/>
        <end position="630"/>
    </location>
</feature>
<dbReference type="Gene3D" id="3.40.50.300">
    <property type="entry name" value="P-loop containing nucleotide triphosphate hydrolases"/>
    <property type="match status" value="2"/>
</dbReference>
<feature type="region of interest" description="Disordered" evidence="12">
    <location>
        <begin position="1"/>
        <end position="219"/>
    </location>
</feature>
<dbReference type="CDD" id="cd18794">
    <property type="entry name" value="SF2_C_RecQ"/>
    <property type="match status" value="1"/>
</dbReference>
<organism evidence="15 16">
    <name type="scientific">Aedes albopictus</name>
    <name type="common">Asian tiger mosquito</name>
    <name type="synonym">Stegomyia albopicta</name>
    <dbReference type="NCBI Taxonomy" id="7160"/>
    <lineage>
        <taxon>Eukaryota</taxon>
        <taxon>Metazoa</taxon>
        <taxon>Ecdysozoa</taxon>
        <taxon>Arthropoda</taxon>
        <taxon>Hexapoda</taxon>
        <taxon>Insecta</taxon>
        <taxon>Pterygota</taxon>
        <taxon>Neoptera</taxon>
        <taxon>Endopterygota</taxon>
        <taxon>Diptera</taxon>
        <taxon>Nematocera</taxon>
        <taxon>Culicoidea</taxon>
        <taxon>Culicidae</taxon>
        <taxon>Culicinae</taxon>
        <taxon>Aedini</taxon>
        <taxon>Aedes</taxon>
        <taxon>Stegomyia</taxon>
    </lineage>
</organism>
<protein>
    <recommendedName>
        <fullName evidence="10">DNA 3'-5' helicase</fullName>
        <ecNumber evidence="10">5.6.2.4</ecNumber>
    </recommendedName>
</protein>
<dbReference type="SMART" id="SM00490">
    <property type="entry name" value="HELICc"/>
    <property type="match status" value="1"/>
</dbReference>
<dbReference type="SMART" id="SM00487">
    <property type="entry name" value="DEXDc"/>
    <property type="match status" value="1"/>
</dbReference>
<feature type="compositionally biased region" description="Polar residues" evidence="12">
    <location>
        <begin position="928"/>
        <end position="939"/>
    </location>
</feature>
<keyword evidence="6" id="KW-0067">ATP-binding</keyword>
<evidence type="ECO:0000259" key="13">
    <source>
        <dbReference type="PROSITE" id="PS51192"/>
    </source>
</evidence>
<feature type="compositionally biased region" description="Polar residues" evidence="12">
    <location>
        <begin position="1"/>
        <end position="12"/>
    </location>
</feature>
<dbReference type="PROSITE" id="PS51194">
    <property type="entry name" value="HELICASE_CTER"/>
    <property type="match status" value="1"/>
</dbReference>
<dbReference type="InterPro" id="IPR011545">
    <property type="entry name" value="DEAD/DEAH_box_helicase_dom"/>
</dbReference>
<evidence type="ECO:0000256" key="7">
    <source>
        <dbReference type="ARBA" id="ARBA00023125"/>
    </source>
</evidence>
<feature type="compositionally biased region" description="Polar residues" evidence="12">
    <location>
        <begin position="1167"/>
        <end position="1183"/>
    </location>
</feature>